<keyword evidence="2" id="KW-1185">Reference proteome</keyword>
<sequence>MNASERDEWRVHRLAVYQGRKYRFWKDPADASLVGLYPEPGCPAPDDLPRGSNPAGAPMYLVGSDRLDAAYESRWFFEWHGGRFEATGGQGTGFVSGNLVSPLSMDFIRKNGLTVYEQYVAGGRFALDEVTDLHEERTDLLAQWKERHGE</sequence>
<organism evidence="1 2">
    <name type="scientific">Actinocrinis puniceicyclus</name>
    <dbReference type="NCBI Taxonomy" id="977794"/>
    <lineage>
        <taxon>Bacteria</taxon>
        <taxon>Bacillati</taxon>
        <taxon>Actinomycetota</taxon>
        <taxon>Actinomycetes</taxon>
        <taxon>Catenulisporales</taxon>
        <taxon>Actinospicaceae</taxon>
        <taxon>Actinocrinis</taxon>
    </lineage>
</organism>
<dbReference type="Proteomes" id="UP000677913">
    <property type="component" value="Unassembled WGS sequence"/>
</dbReference>
<evidence type="ECO:0000313" key="1">
    <source>
        <dbReference type="EMBL" id="MBS2963847.1"/>
    </source>
</evidence>
<dbReference type="AlphaFoldDB" id="A0A8J8BBB0"/>
<gene>
    <name evidence="1" type="ORF">KGA66_12380</name>
</gene>
<dbReference type="EMBL" id="JAGSXH010000036">
    <property type="protein sequence ID" value="MBS2963847.1"/>
    <property type="molecule type" value="Genomic_DNA"/>
</dbReference>
<name>A0A8J8BBB0_9ACTN</name>
<protein>
    <submittedName>
        <fullName evidence="1">Uncharacterized protein</fullName>
    </submittedName>
</protein>
<comment type="caution">
    <text evidence="1">The sequence shown here is derived from an EMBL/GenBank/DDBJ whole genome shotgun (WGS) entry which is preliminary data.</text>
</comment>
<reference evidence="1" key="1">
    <citation type="submission" date="2021-04" db="EMBL/GenBank/DDBJ databases">
        <title>Genome based classification of Actinospica acidithermotolerans sp. nov., an actinobacterium isolated from an Indonesian hot spring.</title>
        <authorList>
            <person name="Kusuma A.B."/>
            <person name="Putra K.E."/>
            <person name="Nafisah S."/>
            <person name="Loh J."/>
            <person name="Nouioui I."/>
            <person name="Goodfellow M."/>
        </authorList>
    </citation>
    <scope>NUCLEOTIDE SEQUENCE</scope>
    <source>
        <strain evidence="1">DSM 45618</strain>
    </source>
</reference>
<proteinExistence type="predicted"/>
<dbReference type="RefSeq" id="WP_211467917.1">
    <property type="nucleotide sequence ID" value="NZ_JAGSXH010000036.1"/>
</dbReference>
<evidence type="ECO:0000313" key="2">
    <source>
        <dbReference type="Proteomes" id="UP000677913"/>
    </source>
</evidence>
<accession>A0A8J8BBB0</accession>